<evidence type="ECO:0000313" key="6">
    <source>
        <dbReference type="Proteomes" id="UP000694522"/>
    </source>
</evidence>
<feature type="region of interest" description="Disordered" evidence="4">
    <location>
        <begin position="366"/>
        <end position="388"/>
    </location>
</feature>
<feature type="compositionally biased region" description="Gly residues" evidence="4">
    <location>
        <begin position="51"/>
        <end position="60"/>
    </location>
</feature>
<dbReference type="PROSITE" id="PS50297">
    <property type="entry name" value="ANK_REP_REGION"/>
    <property type="match status" value="3"/>
</dbReference>
<dbReference type="PANTHER" id="PTHR24171:SF9">
    <property type="entry name" value="ANKYRIN REPEAT DOMAIN-CONTAINING PROTEIN 39"/>
    <property type="match status" value="1"/>
</dbReference>
<dbReference type="InterPro" id="IPR036770">
    <property type="entry name" value="Ankyrin_rpt-contain_sf"/>
</dbReference>
<evidence type="ECO:0000256" key="1">
    <source>
        <dbReference type="ARBA" id="ARBA00022737"/>
    </source>
</evidence>
<feature type="compositionally biased region" description="Basic and acidic residues" evidence="4">
    <location>
        <begin position="91"/>
        <end position="100"/>
    </location>
</feature>
<dbReference type="Pfam" id="PF12796">
    <property type="entry name" value="Ank_2"/>
    <property type="match status" value="1"/>
</dbReference>
<evidence type="ECO:0000313" key="5">
    <source>
        <dbReference type="Ensembl" id="ENSACOP00000021338.1"/>
    </source>
</evidence>
<feature type="compositionally biased region" description="Basic residues" evidence="4">
    <location>
        <begin position="1"/>
        <end position="10"/>
    </location>
</feature>
<feature type="repeat" description="ANK" evidence="3">
    <location>
        <begin position="336"/>
        <end position="360"/>
    </location>
</feature>
<feature type="repeat" description="ANK" evidence="3">
    <location>
        <begin position="270"/>
        <end position="302"/>
    </location>
</feature>
<dbReference type="AlphaFoldDB" id="A0A8B9G8A4"/>
<reference evidence="5" key="1">
    <citation type="submission" date="2025-08" db="UniProtKB">
        <authorList>
            <consortium name="Ensembl"/>
        </authorList>
    </citation>
    <scope>IDENTIFICATION</scope>
</reference>
<dbReference type="SMART" id="SM00248">
    <property type="entry name" value="ANK"/>
    <property type="match status" value="3"/>
</dbReference>
<evidence type="ECO:0000256" key="2">
    <source>
        <dbReference type="ARBA" id="ARBA00023043"/>
    </source>
</evidence>
<dbReference type="Proteomes" id="UP000694522">
    <property type="component" value="Unplaced"/>
</dbReference>
<dbReference type="PRINTS" id="PR01415">
    <property type="entry name" value="ANKYRIN"/>
</dbReference>
<evidence type="ECO:0000256" key="4">
    <source>
        <dbReference type="SAM" id="MobiDB-lite"/>
    </source>
</evidence>
<feature type="region of interest" description="Disordered" evidence="4">
    <location>
        <begin position="1"/>
        <end position="115"/>
    </location>
</feature>
<name>A0A8B9G8A4_9PSIT</name>
<organism evidence="5 6">
    <name type="scientific">Amazona collaria</name>
    <name type="common">yellow-billed parrot</name>
    <dbReference type="NCBI Taxonomy" id="241587"/>
    <lineage>
        <taxon>Eukaryota</taxon>
        <taxon>Metazoa</taxon>
        <taxon>Chordata</taxon>
        <taxon>Craniata</taxon>
        <taxon>Vertebrata</taxon>
        <taxon>Euteleostomi</taxon>
        <taxon>Archelosauria</taxon>
        <taxon>Archosauria</taxon>
        <taxon>Dinosauria</taxon>
        <taxon>Saurischia</taxon>
        <taxon>Theropoda</taxon>
        <taxon>Coelurosauria</taxon>
        <taxon>Aves</taxon>
        <taxon>Neognathae</taxon>
        <taxon>Neoaves</taxon>
        <taxon>Telluraves</taxon>
        <taxon>Australaves</taxon>
        <taxon>Psittaciformes</taxon>
        <taxon>Psittacidae</taxon>
        <taxon>Amazona</taxon>
    </lineage>
</organism>
<sequence length="388" mass="40747">MEKGRARGYKRASWCRSQGGGGGGRAEAWPHARVSCPRVPPPGCRGSVRGPQGGPAGKRGGSSTRGPGGASESGASGCPGRGNPGGGLEPPWERRGEHSPARAPPLAAAVPPSWRPRARGVASFGSAPLLWLFPASPDSLRLFPASLDSLRLFPHSPDSLRLFPAFPDSLRLFPASLDSFRLLPPPLSPLRLFPPSLGSLRPPPAQAMAADGRSPPGPCCPSRVAVPSAHQSLPEMDFERGIWAAARDGDEPRVRQLLDRRGEPGQTDLAGYTALHYASRNGHLVVCRLLLQRGACCDARTPGGATPLHRASFCGHLAIARLLLAHGADPAAADGDGRTSLHKAAEQGHRELCALLLQHSPALAGIPDAKGRRPRDVAHPAVRDLLDT</sequence>
<keyword evidence="1" id="KW-0677">Repeat</keyword>
<dbReference type="Pfam" id="PF00023">
    <property type="entry name" value="Ank"/>
    <property type="match status" value="1"/>
</dbReference>
<keyword evidence="6" id="KW-1185">Reference proteome</keyword>
<feature type="compositionally biased region" description="Basic and acidic residues" evidence="4">
    <location>
        <begin position="369"/>
        <end position="388"/>
    </location>
</feature>
<dbReference type="SUPFAM" id="SSF48403">
    <property type="entry name" value="Ankyrin repeat"/>
    <property type="match status" value="1"/>
</dbReference>
<accession>A0A8B9G8A4</accession>
<dbReference type="PANTHER" id="PTHR24171">
    <property type="entry name" value="ANKYRIN REPEAT DOMAIN-CONTAINING PROTEIN 39-RELATED"/>
    <property type="match status" value="1"/>
</dbReference>
<dbReference type="Ensembl" id="ENSACOT00000022099.1">
    <property type="protein sequence ID" value="ENSACOP00000021338.1"/>
    <property type="gene ID" value="ENSACOG00000014627.1"/>
</dbReference>
<proteinExistence type="predicted"/>
<dbReference type="PROSITE" id="PS50088">
    <property type="entry name" value="ANK_REPEAT"/>
    <property type="match status" value="3"/>
</dbReference>
<evidence type="ECO:0000256" key="3">
    <source>
        <dbReference type="PROSITE-ProRule" id="PRU00023"/>
    </source>
</evidence>
<feature type="repeat" description="ANK" evidence="3">
    <location>
        <begin position="303"/>
        <end position="335"/>
    </location>
</feature>
<dbReference type="Gene3D" id="1.25.40.20">
    <property type="entry name" value="Ankyrin repeat-containing domain"/>
    <property type="match status" value="1"/>
</dbReference>
<reference evidence="5" key="2">
    <citation type="submission" date="2025-09" db="UniProtKB">
        <authorList>
            <consortium name="Ensembl"/>
        </authorList>
    </citation>
    <scope>IDENTIFICATION</scope>
</reference>
<dbReference type="InterPro" id="IPR002110">
    <property type="entry name" value="Ankyrin_rpt"/>
</dbReference>
<feature type="compositionally biased region" description="Gly residues" evidence="4">
    <location>
        <begin position="66"/>
        <end position="88"/>
    </location>
</feature>
<protein>
    <submittedName>
        <fullName evidence="5">Ankyrin repeat domain 39</fullName>
    </submittedName>
</protein>
<keyword evidence="2 3" id="KW-0040">ANK repeat</keyword>